<reference evidence="2 3" key="1">
    <citation type="submission" date="2024-05" db="EMBL/GenBank/DDBJ databases">
        <authorList>
            <person name="Duchaud E."/>
        </authorList>
    </citation>
    <scope>NUCLEOTIDE SEQUENCE [LARGE SCALE GENOMIC DNA]</scope>
    <source>
        <strain evidence="2">Ena-SAMPLE-TAB-13-05-2024-13:56:06:370-140308</strain>
    </source>
</reference>
<evidence type="ECO:0000313" key="2">
    <source>
        <dbReference type="EMBL" id="CAL2101672.1"/>
    </source>
</evidence>
<keyword evidence="3" id="KW-1185">Reference proteome</keyword>
<evidence type="ECO:0000259" key="1">
    <source>
        <dbReference type="Pfam" id="PF18739"/>
    </source>
</evidence>
<dbReference type="EMBL" id="CAXJIO010000010">
    <property type="protein sequence ID" value="CAL2101672.1"/>
    <property type="molecule type" value="Genomic_DNA"/>
</dbReference>
<accession>A0ABM9P7X4</accession>
<name>A0ABM9P7X4_9FLAO</name>
<proteinExistence type="predicted"/>
<sequence>MHLTHIKFKPTKRHKLNFHPKELDDTKMSKESKDFAEKIISSKKTVDQFDQDLIIMFENEVIYGFDLYNGKDKIIIPEINPVTIFYSNAIMSYRNLILKKDSLLNESPTLNNFNIPIDPNKFGHFFQLASNCIINLQSALESFANRSIPEDYEFKNKDGKKFKPSLGHKLNKTVPELNQNYFKRVYPKENNIIRRLIGLRNEIIHLKPAEEKTNTKYKEVYRRLIGFEFLGAIRAVKKFINFYESNLIEECTCGKEYFYDFSIVDKG</sequence>
<protein>
    <recommendedName>
        <fullName evidence="1">Apea-like HEPN domain-containing protein</fullName>
    </recommendedName>
</protein>
<organism evidence="2 3">
    <name type="scientific">Tenacibaculum polynesiense</name>
    <dbReference type="NCBI Taxonomy" id="3137857"/>
    <lineage>
        <taxon>Bacteria</taxon>
        <taxon>Pseudomonadati</taxon>
        <taxon>Bacteroidota</taxon>
        <taxon>Flavobacteriia</taxon>
        <taxon>Flavobacteriales</taxon>
        <taxon>Flavobacteriaceae</taxon>
        <taxon>Tenacibaculum</taxon>
    </lineage>
</organism>
<gene>
    <name evidence="2" type="ORF">T190423A01A_10235</name>
</gene>
<dbReference type="RefSeq" id="WP_348715171.1">
    <property type="nucleotide sequence ID" value="NZ_CAXJIO010000010.1"/>
</dbReference>
<comment type="caution">
    <text evidence="2">The sequence shown here is derived from an EMBL/GenBank/DDBJ whole genome shotgun (WGS) entry which is preliminary data.</text>
</comment>
<dbReference type="InterPro" id="IPR041229">
    <property type="entry name" value="HEPN_Apea"/>
</dbReference>
<evidence type="ECO:0000313" key="3">
    <source>
        <dbReference type="Proteomes" id="UP001497527"/>
    </source>
</evidence>
<feature type="domain" description="Apea-like HEPN" evidence="1">
    <location>
        <begin position="138"/>
        <end position="222"/>
    </location>
</feature>
<dbReference type="Pfam" id="PF18739">
    <property type="entry name" value="HEPN_Apea"/>
    <property type="match status" value="1"/>
</dbReference>
<dbReference type="Proteomes" id="UP001497527">
    <property type="component" value="Unassembled WGS sequence"/>
</dbReference>